<evidence type="ECO:0000256" key="3">
    <source>
        <dbReference type="ARBA" id="ARBA00022792"/>
    </source>
</evidence>
<dbReference type="InterPro" id="IPR036013">
    <property type="entry name" value="Band_7/SPFH_dom_sf"/>
</dbReference>
<keyword evidence="3" id="KW-0999">Mitochondrion inner membrane</keyword>
<name>A0A812J6S8_SYMPI</name>
<organism evidence="9 10">
    <name type="scientific">Symbiodinium pilosum</name>
    <name type="common">Dinoflagellate</name>
    <dbReference type="NCBI Taxonomy" id="2952"/>
    <lineage>
        <taxon>Eukaryota</taxon>
        <taxon>Sar</taxon>
        <taxon>Alveolata</taxon>
        <taxon>Dinophyceae</taxon>
        <taxon>Suessiales</taxon>
        <taxon>Symbiodiniaceae</taxon>
        <taxon>Symbiodinium</taxon>
    </lineage>
</organism>
<feature type="domain" description="Band 7" evidence="8">
    <location>
        <begin position="834"/>
        <end position="995"/>
    </location>
</feature>
<feature type="coiled-coil region" evidence="6">
    <location>
        <begin position="621"/>
        <end position="667"/>
    </location>
</feature>
<dbReference type="Gene3D" id="3.30.479.30">
    <property type="entry name" value="Band 7 domain"/>
    <property type="match status" value="1"/>
</dbReference>
<gene>
    <name evidence="9" type="primary">phbB</name>
    <name evidence="9" type="ORF">SPIL2461_LOCUS1810</name>
</gene>
<dbReference type="InterPro" id="IPR001107">
    <property type="entry name" value="Band_7"/>
</dbReference>
<evidence type="ECO:0000256" key="5">
    <source>
        <dbReference type="ARBA" id="ARBA00023136"/>
    </source>
</evidence>
<feature type="coiled-coil region" evidence="6">
    <location>
        <begin position="351"/>
        <end position="403"/>
    </location>
</feature>
<dbReference type="InterPro" id="IPR000163">
    <property type="entry name" value="Prohibitin"/>
</dbReference>
<evidence type="ECO:0000256" key="1">
    <source>
        <dbReference type="ARBA" id="ARBA00004273"/>
    </source>
</evidence>
<evidence type="ECO:0000256" key="6">
    <source>
        <dbReference type="SAM" id="Coils"/>
    </source>
</evidence>
<sequence length="1089" mass="121220">MRGLAAPLECEREQDPADHLRRPLFHSPSMRGAACSQKEASVASRDQFVGALHVEETMVEDFQRFISVLRRNGFHEVEHLLTSKQAQGFPGGPPTELTELVVDGHSLWNTCAEVLQAYENRGGRLQQALLGERTEDRRKRDGRVHSLLQENSKLQEELHAVKRSQRTCRSAETSFGSSPALSSSPCPGRSPSQASNDRQLQEMAARVQKAETAARQRERDIERMKGRLEQALAEATKRKERERSALTKFSKKAGRDDAVEAVIAHKAAAEAAQAEASSLRKQVHVLSFQLEEAEDKLRRMEAVAERTVSRLVEDAPEKSTGDAEALADERERRAGLEEQLKASHLMYSQQISQLSASYRQAEDQVVRLKSELQDRAREPKRLDRKLQQEVLKLREELAEVRKAWKTTDTRSLIQRDKELRRLGLDASSLEDHMPKSDMAAILVELCRLVEVRSTADVVAEVGQLVRRCRSLEDAAADARTQARMELAEGALQALQEGWGPVKLREAPGRLGDVLALAKRQQAAAKELAACLQLPENASIEQATQKTKEAIQRQRENREALHEVARALRLPEDSSAAQLSEKIAEVTEAHRESEKACKAIAAHLQLPNSASLTQIIASSQSLEASQRENREALHEVARALRLPEDSSAAQLSEKIAEVTEAHRESEKVWKEVSEDLKLPPGADQPQRVGRILELSLAQRNNEQVWNEVASGLRLSDRASVGQCLDKITEMVETNSEQVALLNLLSSTMRCSKVELHACAETLVHRCDEHVAAHRIVDALQGLLSVDSVAEVLPALKEVLDVGSLRQKVMRAAAASLYSAKLIQVLAGGGYLASNSVYTVDAGHMSLKYSRLSGVGNSTYREGVHFMIPWLERAIIFDVRARPHTMTSLTGSRDLQMVNISLRALCKPDIAKLPDIYRNLGLDFDEKVLPSIINEVLKSVVAQYNASQLITQRELVSRMIRQRLIQRASDFGILLDDVAITHLNFSPEYEKAVEQKQVAQQQAERARYLVLKAQEEKKRTIIHAEGEKESARMIGDAIKANPGFVELRKIAVAKDISNLLSKSANRMVLSTESLLMSLSDDSDGKAPTKRK</sequence>
<feature type="coiled-coil region" evidence="6">
    <location>
        <begin position="536"/>
        <end position="595"/>
    </location>
</feature>
<dbReference type="AlphaFoldDB" id="A0A812J6S8"/>
<evidence type="ECO:0000256" key="2">
    <source>
        <dbReference type="ARBA" id="ARBA00009658"/>
    </source>
</evidence>
<keyword evidence="4" id="KW-0496">Mitochondrion</keyword>
<comment type="similarity">
    <text evidence="2">Belongs to the prohibitin family.</text>
</comment>
<dbReference type="EMBL" id="CAJNIZ010001847">
    <property type="protein sequence ID" value="CAE7201149.1"/>
    <property type="molecule type" value="Genomic_DNA"/>
</dbReference>
<feature type="compositionally biased region" description="Basic and acidic residues" evidence="7">
    <location>
        <begin position="208"/>
        <end position="217"/>
    </location>
</feature>
<dbReference type="GO" id="GO:0005743">
    <property type="term" value="C:mitochondrial inner membrane"/>
    <property type="evidence" value="ECO:0007669"/>
    <property type="project" value="UniProtKB-SubCell"/>
</dbReference>
<dbReference type="PANTHER" id="PTHR23222:SF1">
    <property type="entry name" value="PROHIBITIN-2"/>
    <property type="match status" value="1"/>
</dbReference>
<dbReference type="Pfam" id="PF01145">
    <property type="entry name" value="Band_7"/>
    <property type="match status" value="1"/>
</dbReference>
<keyword evidence="10" id="KW-1185">Reference proteome</keyword>
<dbReference type="PANTHER" id="PTHR23222">
    <property type="entry name" value="PROHIBITIN"/>
    <property type="match status" value="1"/>
</dbReference>
<feature type="compositionally biased region" description="Low complexity" evidence="7">
    <location>
        <begin position="174"/>
        <end position="187"/>
    </location>
</feature>
<comment type="caution">
    <text evidence="9">The sequence shown here is derived from an EMBL/GenBank/DDBJ whole genome shotgun (WGS) entry which is preliminary data.</text>
</comment>
<evidence type="ECO:0000259" key="8">
    <source>
        <dbReference type="SMART" id="SM00244"/>
    </source>
</evidence>
<dbReference type="OrthoDB" id="438817at2759"/>
<dbReference type="FunFam" id="3.30.479.30:FF:000001">
    <property type="entry name" value="Prohibitin 2"/>
    <property type="match status" value="1"/>
</dbReference>
<reference evidence="9" key="1">
    <citation type="submission" date="2021-02" db="EMBL/GenBank/DDBJ databases">
        <authorList>
            <person name="Dougan E. K."/>
            <person name="Rhodes N."/>
            <person name="Thang M."/>
            <person name="Chan C."/>
        </authorList>
    </citation>
    <scope>NUCLEOTIDE SEQUENCE</scope>
</reference>
<dbReference type="PRINTS" id="PR00679">
    <property type="entry name" value="PROHIBITIN"/>
</dbReference>
<dbReference type="CDD" id="cd03401">
    <property type="entry name" value="SPFH_prohibitin"/>
    <property type="match status" value="1"/>
</dbReference>
<feature type="region of interest" description="Disordered" evidence="7">
    <location>
        <begin position="162"/>
        <end position="217"/>
    </location>
</feature>
<protein>
    <submittedName>
        <fullName evidence="9">PhbB protein</fullName>
    </submittedName>
</protein>
<dbReference type="Proteomes" id="UP000649617">
    <property type="component" value="Unassembled WGS sequence"/>
</dbReference>
<dbReference type="GO" id="GO:0007005">
    <property type="term" value="P:mitochondrion organization"/>
    <property type="evidence" value="ECO:0007669"/>
    <property type="project" value="TreeGrafter"/>
</dbReference>
<dbReference type="SUPFAM" id="SSF117892">
    <property type="entry name" value="Band 7/SPFH domain"/>
    <property type="match status" value="1"/>
</dbReference>
<evidence type="ECO:0000256" key="7">
    <source>
        <dbReference type="SAM" id="MobiDB-lite"/>
    </source>
</evidence>
<evidence type="ECO:0000313" key="10">
    <source>
        <dbReference type="Proteomes" id="UP000649617"/>
    </source>
</evidence>
<proteinExistence type="inferred from homology"/>
<dbReference type="SMART" id="SM00244">
    <property type="entry name" value="PHB"/>
    <property type="match status" value="1"/>
</dbReference>
<evidence type="ECO:0000313" key="9">
    <source>
        <dbReference type="EMBL" id="CAE7201149.1"/>
    </source>
</evidence>
<comment type="subcellular location">
    <subcellularLocation>
        <location evidence="1">Mitochondrion inner membrane</location>
    </subcellularLocation>
</comment>
<keyword evidence="5" id="KW-0472">Membrane</keyword>
<accession>A0A812J6S8</accession>
<keyword evidence="6" id="KW-0175">Coiled coil</keyword>
<evidence type="ECO:0000256" key="4">
    <source>
        <dbReference type="ARBA" id="ARBA00023128"/>
    </source>
</evidence>